<dbReference type="InterPro" id="IPR007516">
    <property type="entry name" value="Co_F420_Hydgase/DH_bsu_N"/>
</dbReference>
<dbReference type="Pfam" id="PF04422">
    <property type="entry name" value="FrhB_FdhB_N"/>
    <property type="match status" value="1"/>
</dbReference>
<dbReference type="STRING" id="1818881.A3196_04610"/>
<accession>A0A1E2UN16</accession>
<dbReference type="PANTHER" id="PTHR31332">
    <property type="entry name" value="7-HYDROXYMETHYL CHLOROPHYLL A REDUCTASE, CHLOROPLASTIC"/>
    <property type="match status" value="1"/>
</dbReference>
<name>A0A1E2UN16_9GAMM</name>
<feature type="domain" description="Coenzyme F420 hydrogenase/dehydrogenase beta subunit C-terminal" evidence="2">
    <location>
        <begin position="117"/>
        <end position="280"/>
    </location>
</feature>
<dbReference type="EMBL" id="LVJZ01000003">
    <property type="protein sequence ID" value="ODB96106.1"/>
    <property type="molecule type" value="Genomic_DNA"/>
</dbReference>
<comment type="caution">
    <text evidence="3">The sequence shown here is derived from an EMBL/GenBank/DDBJ whole genome shotgun (WGS) entry which is preliminary data.</text>
</comment>
<dbReference type="PANTHER" id="PTHR31332:SF0">
    <property type="entry name" value="7-HYDROXYMETHYL CHLOROPHYLL A REDUCTASE, CHLOROPLASTIC"/>
    <property type="match status" value="1"/>
</dbReference>
<dbReference type="RefSeq" id="WP_069003132.1">
    <property type="nucleotide sequence ID" value="NZ_LVJX01000004.1"/>
</dbReference>
<evidence type="ECO:0000313" key="3">
    <source>
        <dbReference type="EMBL" id="ODB96106.1"/>
    </source>
</evidence>
<reference evidence="3 4" key="1">
    <citation type="submission" date="2016-03" db="EMBL/GenBank/DDBJ databases">
        <title>Chemosynthetic sulphur-oxidizing symbionts of marine invertebrate animals are capable of nitrogen fixation.</title>
        <authorList>
            <person name="Petersen J.M."/>
            <person name="Kemper A."/>
            <person name="Gruber-Vodicka H."/>
            <person name="Cardini U."/>
            <person name="Geest Mvander."/>
            <person name="Kleiner M."/>
            <person name="Bulgheresi S."/>
            <person name="Fussmann M."/>
            <person name="Herbold C."/>
            <person name="Seah B.K.B."/>
            <person name="Antony C.Paul."/>
            <person name="Liu D."/>
            <person name="Belitz A."/>
            <person name="Weber M."/>
        </authorList>
    </citation>
    <scope>NUCLEOTIDE SEQUENCE [LARGE SCALE GENOMIC DNA]</scope>
    <source>
        <strain evidence="3">G_D</strain>
    </source>
</reference>
<gene>
    <name evidence="3" type="ORF">A3196_04610</name>
</gene>
<proteinExistence type="predicted"/>
<feature type="domain" description="Coenzyme F420 hydrogenase/dehydrogenase beta subunit N-terminal" evidence="1">
    <location>
        <begin position="30"/>
        <end position="106"/>
    </location>
</feature>
<evidence type="ECO:0000259" key="2">
    <source>
        <dbReference type="Pfam" id="PF04432"/>
    </source>
</evidence>
<dbReference type="Pfam" id="PF04432">
    <property type="entry name" value="FrhB_FdhB_C"/>
    <property type="match status" value="1"/>
</dbReference>
<organism evidence="3 4">
    <name type="scientific">Candidatus Thiodiazotropha endoloripes</name>
    <dbReference type="NCBI Taxonomy" id="1818881"/>
    <lineage>
        <taxon>Bacteria</taxon>
        <taxon>Pseudomonadati</taxon>
        <taxon>Pseudomonadota</taxon>
        <taxon>Gammaproteobacteria</taxon>
        <taxon>Chromatiales</taxon>
        <taxon>Sedimenticolaceae</taxon>
        <taxon>Candidatus Thiodiazotropha</taxon>
    </lineage>
</organism>
<sequence length="369" mass="41894">MLNQLTDRLLKKEWSEETIEQLVGDYLHLYHAYAEDPQVRRNAASGGVGSALLIELIKAGEIDGALVCNSRIEAGKVRAHFTIATTEQEILEAQGSKYVETAFMKEALPLIREFDGRVAVVGLPCDITNLRRWLQKDEVLAVKVRLTIALVCGHNSRTQLVDGITVKLENLAGGKLQSYRFRRGHWRGQLEAAFDNGATIQKPFSYFSLYQNLFFYSEKKCLVCHDHFGYQADISLGDVWAYRFKDDPIKKTGVIVRTAAGEEAWSAALQSQQINSTDLDITDILDGQARAAPYHYNVSARSRVAHLLGYKVPDKTNSQVSWHQWLSAFMALFNMRWSENKRWQGLIFKLPRPILKLLLYFRKGLESLP</sequence>
<evidence type="ECO:0008006" key="5">
    <source>
        <dbReference type="Google" id="ProtNLM"/>
    </source>
</evidence>
<evidence type="ECO:0000313" key="4">
    <source>
        <dbReference type="Proteomes" id="UP000094849"/>
    </source>
</evidence>
<dbReference type="AlphaFoldDB" id="A0A1E2UN16"/>
<protein>
    <recommendedName>
        <fullName evidence="5">Coenzyme F420 hydrogenase</fullName>
    </recommendedName>
</protein>
<keyword evidence="4" id="KW-1185">Reference proteome</keyword>
<dbReference type="InterPro" id="IPR045220">
    <property type="entry name" value="FRHB/FDHB/HCAR-like"/>
</dbReference>
<dbReference type="Proteomes" id="UP000094849">
    <property type="component" value="Unassembled WGS sequence"/>
</dbReference>
<dbReference type="InterPro" id="IPR007525">
    <property type="entry name" value="FrhB_FdhB_C"/>
</dbReference>
<dbReference type="GO" id="GO:0052592">
    <property type="term" value="F:oxidoreductase activity, acting on CH or CH2 groups, with an iron-sulfur protein as acceptor"/>
    <property type="evidence" value="ECO:0007669"/>
    <property type="project" value="TreeGrafter"/>
</dbReference>
<evidence type="ECO:0000259" key="1">
    <source>
        <dbReference type="Pfam" id="PF04422"/>
    </source>
</evidence>